<proteinExistence type="predicted"/>
<dbReference type="Gene3D" id="3.40.800.20">
    <property type="entry name" value="Histone deacetylase domain"/>
    <property type="match status" value="1"/>
</dbReference>
<dbReference type="CDD" id="cd11599">
    <property type="entry name" value="HDAC_classII_2"/>
    <property type="match status" value="1"/>
</dbReference>
<evidence type="ECO:0000313" key="2">
    <source>
        <dbReference type="EMBL" id="SVA77135.1"/>
    </source>
</evidence>
<dbReference type="PANTHER" id="PTHR10625">
    <property type="entry name" value="HISTONE DEACETYLASE HDAC1-RELATED"/>
    <property type="match status" value="1"/>
</dbReference>
<dbReference type="InterPro" id="IPR023801">
    <property type="entry name" value="His_deacetylse_dom"/>
</dbReference>
<dbReference type="GO" id="GO:0004407">
    <property type="term" value="F:histone deacetylase activity"/>
    <property type="evidence" value="ECO:0007669"/>
    <property type="project" value="TreeGrafter"/>
</dbReference>
<dbReference type="AlphaFoldDB" id="A0A381YJI4"/>
<dbReference type="SUPFAM" id="SSF52768">
    <property type="entry name" value="Arginase/deacetylase"/>
    <property type="match status" value="1"/>
</dbReference>
<accession>A0A381YJI4</accession>
<sequence length="307" mass="32729">MTILFEHESCLRHDMGESHPERPDRLRAIQLALAEPEFVDLKRRSAPLATPQQIALVHPQSYINHIFDTAPKQGRVQLDPDTAMNSASLEAARRAAGAVCAAVDAVMAGETKNAFCAVRPPGHHAEPERSMGFCIFSSVAIAARHAVSAHGLKRVAVVDFDVHHGNGTQAAFWNDTNLFFGSTHQMPLYPGTGAVSETGVGNIHNFPLPPGAAGIAFRDAMGDGLLPALTAFKPELLLISAGFDAHVDDPLAQLCFETEDYAWVTEILIMVAADHCQGRLVSSLEGGYDLAALAASVAAHVKALMAA</sequence>
<dbReference type="PANTHER" id="PTHR10625:SF10">
    <property type="entry name" value="HISTONE DEACETYLASE HDAC1"/>
    <property type="match status" value="1"/>
</dbReference>
<dbReference type="InterPro" id="IPR000286">
    <property type="entry name" value="HDACs"/>
</dbReference>
<feature type="domain" description="Histone deacetylase" evidence="1">
    <location>
        <begin position="19"/>
        <end position="304"/>
    </location>
</feature>
<dbReference type="InterPro" id="IPR023696">
    <property type="entry name" value="Ureohydrolase_dom_sf"/>
</dbReference>
<gene>
    <name evidence="2" type="ORF">METZ01_LOCUS129989</name>
</gene>
<dbReference type="Pfam" id="PF00850">
    <property type="entry name" value="Hist_deacetyl"/>
    <property type="match status" value="1"/>
</dbReference>
<organism evidence="2">
    <name type="scientific">marine metagenome</name>
    <dbReference type="NCBI Taxonomy" id="408172"/>
    <lineage>
        <taxon>unclassified sequences</taxon>
        <taxon>metagenomes</taxon>
        <taxon>ecological metagenomes</taxon>
    </lineage>
</organism>
<dbReference type="EMBL" id="UINC01018375">
    <property type="protein sequence ID" value="SVA77135.1"/>
    <property type="molecule type" value="Genomic_DNA"/>
</dbReference>
<reference evidence="2" key="1">
    <citation type="submission" date="2018-05" db="EMBL/GenBank/DDBJ databases">
        <authorList>
            <person name="Lanie J.A."/>
            <person name="Ng W.-L."/>
            <person name="Kazmierczak K.M."/>
            <person name="Andrzejewski T.M."/>
            <person name="Davidsen T.M."/>
            <person name="Wayne K.J."/>
            <person name="Tettelin H."/>
            <person name="Glass J.I."/>
            <person name="Rusch D."/>
            <person name="Podicherti R."/>
            <person name="Tsui H.-C.T."/>
            <person name="Winkler M.E."/>
        </authorList>
    </citation>
    <scope>NUCLEOTIDE SEQUENCE</scope>
</reference>
<protein>
    <recommendedName>
        <fullName evidence="1">Histone deacetylase domain-containing protein</fullName>
    </recommendedName>
</protein>
<dbReference type="PRINTS" id="PR01270">
    <property type="entry name" value="HDASUPER"/>
</dbReference>
<evidence type="ECO:0000259" key="1">
    <source>
        <dbReference type="Pfam" id="PF00850"/>
    </source>
</evidence>
<name>A0A381YJI4_9ZZZZ</name>
<dbReference type="InterPro" id="IPR037138">
    <property type="entry name" value="His_deacetylse_dom_sf"/>
</dbReference>
<dbReference type="GO" id="GO:0040029">
    <property type="term" value="P:epigenetic regulation of gene expression"/>
    <property type="evidence" value="ECO:0007669"/>
    <property type="project" value="TreeGrafter"/>
</dbReference>